<comment type="caution">
    <text evidence="2">The sequence shown here is derived from an EMBL/GenBank/DDBJ whole genome shotgun (WGS) entry which is preliminary data.</text>
</comment>
<keyword evidence="1" id="KW-1133">Transmembrane helix</keyword>
<sequence>MKENKFNLEDLPRQHPFTVPEGYFDKLPTQVMQRVSPALPETVTPVAWFRQFRTLTAGAVMAVVFLLAFFVPQYFDFTTASPGQSLAQVTDQDITHYLLTKVDLETAQLAEVATLNPPQALEFIEVSPEDVPVDAAMEVLQDESLPQSYE</sequence>
<evidence type="ECO:0000313" key="2">
    <source>
        <dbReference type="EMBL" id="MBA9079751.1"/>
    </source>
</evidence>
<evidence type="ECO:0000256" key="1">
    <source>
        <dbReference type="SAM" id="Phobius"/>
    </source>
</evidence>
<keyword evidence="3" id="KW-1185">Reference proteome</keyword>
<name>A0A839H1I5_9BACT</name>
<organism evidence="2 3">
    <name type="scientific">Rufibacter quisquiliarum</name>
    <dbReference type="NCBI Taxonomy" id="1549639"/>
    <lineage>
        <taxon>Bacteria</taxon>
        <taxon>Pseudomonadati</taxon>
        <taxon>Bacteroidota</taxon>
        <taxon>Cytophagia</taxon>
        <taxon>Cytophagales</taxon>
        <taxon>Hymenobacteraceae</taxon>
        <taxon>Rufibacter</taxon>
    </lineage>
</organism>
<dbReference type="AlphaFoldDB" id="A0A839H1I5"/>
<feature type="transmembrane region" description="Helical" evidence="1">
    <location>
        <begin position="55"/>
        <end position="75"/>
    </location>
</feature>
<protein>
    <submittedName>
        <fullName evidence="2">Uncharacterized protein</fullName>
    </submittedName>
</protein>
<gene>
    <name evidence="2" type="ORF">FHS90_004491</name>
</gene>
<evidence type="ECO:0000313" key="3">
    <source>
        <dbReference type="Proteomes" id="UP000563094"/>
    </source>
</evidence>
<dbReference type="EMBL" id="JACJIQ010000029">
    <property type="protein sequence ID" value="MBA9079751.1"/>
    <property type="molecule type" value="Genomic_DNA"/>
</dbReference>
<keyword evidence="1" id="KW-0472">Membrane</keyword>
<reference evidence="2 3" key="1">
    <citation type="submission" date="2020-08" db="EMBL/GenBank/DDBJ databases">
        <title>Genomic Encyclopedia of Type Strains, Phase IV (KMG-IV): sequencing the most valuable type-strain genomes for metagenomic binning, comparative biology and taxonomic classification.</title>
        <authorList>
            <person name="Goeker M."/>
        </authorList>
    </citation>
    <scope>NUCLEOTIDE SEQUENCE [LARGE SCALE GENOMIC DNA]</scope>
    <source>
        <strain evidence="2 3">DSM 29854</strain>
    </source>
</reference>
<dbReference type="Proteomes" id="UP000563094">
    <property type="component" value="Unassembled WGS sequence"/>
</dbReference>
<keyword evidence="1" id="KW-0812">Transmembrane</keyword>
<accession>A0A839H1I5</accession>
<dbReference type="RefSeq" id="WP_066837702.1">
    <property type="nucleotide sequence ID" value="NZ_JACJIQ010000029.1"/>
</dbReference>
<proteinExistence type="predicted"/>